<feature type="transmembrane region" description="Helical" evidence="1">
    <location>
        <begin position="29"/>
        <end position="54"/>
    </location>
</feature>
<comment type="caution">
    <text evidence="2">The sequence shown here is derived from an EMBL/GenBank/DDBJ whole genome shotgun (WGS) entry which is preliminary data.</text>
</comment>
<evidence type="ECO:0000313" key="2">
    <source>
        <dbReference type="EMBL" id="MPC38640.1"/>
    </source>
</evidence>
<keyword evidence="1" id="KW-0812">Transmembrane</keyword>
<evidence type="ECO:0000313" key="3">
    <source>
        <dbReference type="Proteomes" id="UP000324222"/>
    </source>
</evidence>
<evidence type="ECO:0000256" key="1">
    <source>
        <dbReference type="SAM" id="Phobius"/>
    </source>
</evidence>
<name>A0A5B7EUM5_PORTR</name>
<keyword evidence="3" id="KW-1185">Reference proteome</keyword>
<accession>A0A5B7EUM5</accession>
<dbReference type="EMBL" id="VSRR010004127">
    <property type="protein sequence ID" value="MPC38640.1"/>
    <property type="molecule type" value="Genomic_DNA"/>
</dbReference>
<dbReference type="AlphaFoldDB" id="A0A5B7EUM5"/>
<proteinExistence type="predicted"/>
<sequence>MSHIRPALWEYRAGESPITHTTPQHISPLFAAVPTLATAAVPLVALHSLVYFAYCRNCELPM</sequence>
<keyword evidence="1" id="KW-0472">Membrane</keyword>
<protein>
    <submittedName>
        <fullName evidence="2">Uncharacterized protein</fullName>
    </submittedName>
</protein>
<organism evidence="2 3">
    <name type="scientific">Portunus trituberculatus</name>
    <name type="common">Swimming crab</name>
    <name type="synonym">Neptunus trituberculatus</name>
    <dbReference type="NCBI Taxonomy" id="210409"/>
    <lineage>
        <taxon>Eukaryota</taxon>
        <taxon>Metazoa</taxon>
        <taxon>Ecdysozoa</taxon>
        <taxon>Arthropoda</taxon>
        <taxon>Crustacea</taxon>
        <taxon>Multicrustacea</taxon>
        <taxon>Malacostraca</taxon>
        <taxon>Eumalacostraca</taxon>
        <taxon>Eucarida</taxon>
        <taxon>Decapoda</taxon>
        <taxon>Pleocyemata</taxon>
        <taxon>Brachyura</taxon>
        <taxon>Eubrachyura</taxon>
        <taxon>Portunoidea</taxon>
        <taxon>Portunidae</taxon>
        <taxon>Portuninae</taxon>
        <taxon>Portunus</taxon>
    </lineage>
</organism>
<keyword evidence="1" id="KW-1133">Transmembrane helix</keyword>
<reference evidence="2 3" key="1">
    <citation type="submission" date="2019-05" db="EMBL/GenBank/DDBJ databases">
        <title>Another draft genome of Portunus trituberculatus and its Hox gene families provides insights of decapod evolution.</title>
        <authorList>
            <person name="Jeong J.-H."/>
            <person name="Song I."/>
            <person name="Kim S."/>
            <person name="Choi T."/>
            <person name="Kim D."/>
            <person name="Ryu S."/>
            <person name="Kim W."/>
        </authorList>
    </citation>
    <scope>NUCLEOTIDE SEQUENCE [LARGE SCALE GENOMIC DNA]</scope>
    <source>
        <tissue evidence="2">Muscle</tissue>
    </source>
</reference>
<gene>
    <name evidence="2" type="ORF">E2C01_032151</name>
</gene>
<dbReference type="Proteomes" id="UP000324222">
    <property type="component" value="Unassembled WGS sequence"/>
</dbReference>